<gene>
    <name evidence="2" type="ORF">AVDCRST_MAG53-1231</name>
</gene>
<feature type="non-terminal residue" evidence="2">
    <location>
        <position position="1"/>
    </location>
</feature>
<feature type="compositionally biased region" description="Basic and acidic residues" evidence="1">
    <location>
        <begin position="1"/>
        <end position="12"/>
    </location>
</feature>
<organism evidence="2">
    <name type="scientific">uncultured Solirubrobacteraceae bacterium</name>
    <dbReference type="NCBI Taxonomy" id="1162706"/>
    <lineage>
        <taxon>Bacteria</taxon>
        <taxon>Bacillati</taxon>
        <taxon>Actinomycetota</taxon>
        <taxon>Thermoleophilia</taxon>
        <taxon>Solirubrobacterales</taxon>
        <taxon>Solirubrobacteraceae</taxon>
        <taxon>environmental samples</taxon>
    </lineage>
</organism>
<feature type="compositionally biased region" description="Low complexity" evidence="1">
    <location>
        <begin position="59"/>
        <end position="77"/>
    </location>
</feature>
<evidence type="ECO:0000256" key="1">
    <source>
        <dbReference type="SAM" id="MobiDB-lite"/>
    </source>
</evidence>
<feature type="non-terminal residue" evidence="2">
    <location>
        <position position="376"/>
    </location>
</feature>
<reference evidence="2" key="1">
    <citation type="submission" date="2020-02" db="EMBL/GenBank/DDBJ databases">
        <authorList>
            <person name="Meier V. D."/>
        </authorList>
    </citation>
    <scope>NUCLEOTIDE SEQUENCE</scope>
    <source>
        <strain evidence="2">AVDCRST_MAG53</strain>
    </source>
</reference>
<sequence length="376" mass="39892">GRAVRARPDRRQPLPAARHGRVRARVAGRGRGPGRRGSRGDRPHDGPPRAGGPAGRRGAGSPPRAALVLARPRVPASRARRDPRLGAPQRAGVRRERAGGRTRRLVLHGRHGAGAERAHRGATAGGGARRLADVRPAGRSLDRPLGPARRAPLRPRADRPVVVQLRLHPRPARARGSGDRPGPSLRRVARNRPGALSGVAGAPVARRAAGARAGGGAQGRRRRHRRAARRDAPHGRRSRRARPPLRPAVARRGARGRLHRPGERPCGSLGRRRRAALPRQMGRAVGSRAARGDGRRAPRRGDGHGRLGGVPARRGELPARRARRPRGAPGGGGAPARRSGAARAACRGRAGDRGTLHGGRVGRADRDARRARGGRL</sequence>
<feature type="compositionally biased region" description="Basic residues" evidence="1">
    <location>
        <begin position="18"/>
        <end position="37"/>
    </location>
</feature>
<feature type="compositionally biased region" description="Low complexity" evidence="1">
    <location>
        <begin position="335"/>
        <end position="348"/>
    </location>
</feature>
<accession>A0A6J4RCN8</accession>
<feature type="compositionally biased region" description="Basic and acidic residues" evidence="1">
    <location>
        <begin position="290"/>
        <end position="305"/>
    </location>
</feature>
<feature type="compositionally biased region" description="Basic residues" evidence="1">
    <location>
        <begin position="100"/>
        <end position="111"/>
    </location>
</feature>
<feature type="region of interest" description="Disordered" evidence="1">
    <location>
        <begin position="1"/>
        <end position="376"/>
    </location>
</feature>
<feature type="compositionally biased region" description="Basic and acidic residues" evidence="1">
    <location>
        <begin position="38"/>
        <end position="47"/>
    </location>
</feature>
<name>A0A6J4RCN8_9ACTN</name>
<dbReference type="EMBL" id="CADCVR010000001">
    <property type="protein sequence ID" value="CAA9470325.1"/>
    <property type="molecule type" value="Genomic_DNA"/>
</dbReference>
<feature type="compositionally biased region" description="Low complexity" evidence="1">
    <location>
        <begin position="198"/>
        <end position="211"/>
    </location>
</feature>
<dbReference type="AlphaFoldDB" id="A0A6J4RCN8"/>
<proteinExistence type="predicted"/>
<feature type="compositionally biased region" description="Basic residues" evidence="1">
    <location>
        <begin position="219"/>
        <end position="228"/>
    </location>
</feature>
<evidence type="ECO:0000313" key="2">
    <source>
        <dbReference type="EMBL" id="CAA9470325.1"/>
    </source>
</evidence>
<protein>
    <submittedName>
        <fullName evidence="2">Uncharacterized protein</fullName>
    </submittedName>
</protein>